<dbReference type="GO" id="GO:0001682">
    <property type="term" value="P:tRNA 5'-leader removal"/>
    <property type="evidence" value="ECO:0007669"/>
    <property type="project" value="UniProtKB-UniRule"/>
</dbReference>
<keyword evidence="2" id="KW-0378">Hydrolase</keyword>
<evidence type="ECO:0000256" key="3">
    <source>
        <dbReference type="SAM" id="Phobius"/>
    </source>
</evidence>
<keyword evidence="3" id="KW-0472">Membrane</keyword>
<keyword evidence="3" id="KW-1133">Transmembrane helix</keyword>
<organism evidence="4 5">
    <name type="scientific">Stygiolobus azoricus</name>
    <dbReference type="NCBI Taxonomy" id="41675"/>
    <lineage>
        <taxon>Archaea</taxon>
        <taxon>Thermoproteota</taxon>
        <taxon>Thermoprotei</taxon>
        <taxon>Sulfolobales</taxon>
        <taxon>Sulfolobaceae</taxon>
        <taxon>Stygiolobus</taxon>
    </lineage>
</organism>
<dbReference type="EMBL" id="CP045483">
    <property type="protein sequence ID" value="QGR18900.1"/>
    <property type="molecule type" value="Genomic_DNA"/>
</dbReference>
<name>A0A650CM23_9CREN</name>
<dbReference type="KEGG" id="sazo:D1868_02130"/>
<keyword evidence="3" id="KW-0812">Transmembrane</keyword>
<dbReference type="EC" id="3.1.26.5" evidence="2"/>
<evidence type="ECO:0000256" key="2">
    <source>
        <dbReference type="HAMAP-Rule" id="MF_00755"/>
    </source>
</evidence>
<dbReference type="SUPFAM" id="SSF160350">
    <property type="entry name" value="Rnp2-like"/>
    <property type="match status" value="1"/>
</dbReference>
<dbReference type="GO" id="GO:0005737">
    <property type="term" value="C:cytoplasm"/>
    <property type="evidence" value="ECO:0007669"/>
    <property type="project" value="UniProtKB-SubCell"/>
</dbReference>
<keyword evidence="5" id="KW-1185">Reference proteome</keyword>
<dbReference type="GeneID" id="42797834"/>
<dbReference type="AlphaFoldDB" id="A0A650CM23"/>
<evidence type="ECO:0000256" key="1">
    <source>
        <dbReference type="ARBA" id="ARBA00022694"/>
    </source>
</evidence>
<gene>
    <name evidence="2" type="primary">rnp2</name>
    <name evidence="4" type="ORF">D1868_02130</name>
</gene>
<dbReference type="HAMAP" id="MF_00755">
    <property type="entry name" value="RNase_P_2"/>
    <property type="match status" value="1"/>
</dbReference>
<dbReference type="GO" id="GO:0004526">
    <property type="term" value="F:ribonuclease P activity"/>
    <property type="evidence" value="ECO:0007669"/>
    <property type="project" value="UniProtKB-UniRule"/>
</dbReference>
<dbReference type="InterPro" id="IPR038085">
    <property type="entry name" value="Rnp2-like_sf"/>
</dbReference>
<comment type="similarity">
    <text evidence="2">Belongs to the eukaryotic/archaeal RNase P protein component 2 family.</text>
</comment>
<dbReference type="InterPro" id="IPR002759">
    <property type="entry name" value="Pop5/Rpp14/Rnp2-like"/>
</dbReference>
<proteinExistence type="inferred from homology"/>
<keyword evidence="2" id="KW-0540">Nuclease</keyword>
<comment type="function">
    <text evidence="2">Part of ribonuclease P, a protein complex that generates mature tRNA molecules by cleaving their 5'-ends.</text>
</comment>
<evidence type="ECO:0000313" key="4">
    <source>
        <dbReference type="EMBL" id="QGR18900.1"/>
    </source>
</evidence>
<accession>A0A650CM23</accession>
<keyword evidence="1 2" id="KW-0819">tRNA processing</keyword>
<comment type="catalytic activity">
    <reaction evidence="2">
        <text>Endonucleolytic cleavage of RNA, removing 5'-extranucleotides from tRNA precursor.</text>
        <dbReference type="EC" id="3.1.26.5"/>
    </reaction>
</comment>
<dbReference type="Proteomes" id="UP000423396">
    <property type="component" value="Chromosome"/>
</dbReference>
<keyword evidence="2" id="KW-0963">Cytoplasm</keyword>
<dbReference type="Pfam" id="PF01900">
    <property type="entry name" value="RNase_P_Rpp14"/>
    <property type="match status" value="1"/>
</dbReference>
<protein>
    <recommendedName>
        <fullName evidence="2">Ribonuclease P protein component 2</fullName>
        <shortName evidence="2">RNase P component 2</shortName>
        <ecNumber evidence="2">3.1.26.5</ecNumber>
    </recommendedName>
    <alternativeName>
        <fullName evidence="2">Pop5</fullName>
    </alternativeName>
</protein>
<dbReference type="Gene3D" id="3.30.70.3250">
    <property type="entry name" value="Ribonuclease P, Pop5 subunit"/>
    <property type="match status" value="1"/>
</dbReference>
<dbReference type="OrthoDB" id="34695at2157"/>
<comment type="subcellular location">
    <subcellularLocation>
        <location evidence="2">Cytoplasm</location>
    </subcellularLocation>
</comment>
<evidence type="ECO:0000313" key="5">
    <source>
        <dbReference type="Proteomes" id="UP000423396"/>
    </source>
</evidence>
<sequence>MIGQLLIDVVIFIWLVILTLYSIKYKVIYFKKLRASKNVKVKRYIVFEMIPTTFPQAELELAIRNAVKELGGKTWLEISNPKVILIYQNYGVIASTRAGYKIVIASLPLVKSINGQEVLLVPRRTTGSLKRAKKLIGIG</sequence>
<reference evidence="4 5" key="1">
    <citation type="submission" date="2019-10" db="EMBL/GenBank/DDBJ databases">
        <title>Genome Sequences from Six Type Strain Members of the Archaeal Family Sulfolobaceae: Acidianus ambivalens, Acidianus infernus, Metallosphaera prunae, Stygiolobus azoricus, Sulfolobus metallicus, and Sulfurisphaera ohwakuensis.</title>
        <authorList>
            <person name="Counts J.A."/>
            <person name="Kelly R.M."/>
        </authorList>
    </citation>
    <scope>NUCLEOTIDE SEQUENCE [LARGE SCALE GENOMIC DNA]</scope>
    <source>
        <strain evidence="4 5">FC6</strain>
    </source>
</reference>
<dbReference type="GO" id="GO:0030677">
    <property type="term" value="C:ribonuclease P complex"/>
    <property type="evidence" value="ECO:0007669"/>
    <property type="project" value="UniProtKB-UniRule"/>
</dbReference>
<comment type="subunit">
    <text evidence="2">Consists of a catalytic RNA component and at least 4-5 protein subunits.</text>
</comment>
<keyword evidence="2" id="KW-0255">Endonuclease</keyword>
<feature type="transmembrane region" description="Helical" evidence="3">
    <location>
        <begin position="6"/>
        <end position="23"/>
    </location>
</feature>
<dbReference type="RefSeq" id="WP_156005130.1">
    <property type="nucleotide sequence ID" value="NZ_CP045483.1"/>
</dbReference>